<evidence type="ECO:0000313" key="2">
    <source>
        <dbReference type="Proteomes" id="UP000238479"/>
    </source>
</evidence>
<protein>
    <submittedName>
        <fullName evidence="1">Uncharacterized protein</fullName>
    </submittedName>
</protein>
<comment type="caution">
    <text evidence="1">The sequence shown here is derived from an EMBL/GenBank/DDBJ whole genome shotgun (WGS) entry which is preliminary data.</text>
</comment>
<dbReference type="Gramene" id="PRQ19354">
    <property type="protein sequence ID" value="PRQ19354"/>
    <property type="gene ID" value="RchiOBHm_Chr7g0216311"/>
</dbReference>
<name>A0A2P6PBN9_ROSCH</name>
<gene>
    <name evidence="1" type="ORF">RchiOBHm_Chr7g0216311</name>
</gene>
<reference evidence="1 2" key="1">
    <citation type="journal article" date="2018" name="Nat. Genet.">
        <title>The Rosa genome provides new insights in the design of modern roses.</title>
        <authorList>
            <person name="Bendahmane M."/>
        </authorList>
    </citation>
    <scope>NUCLEOTIDE SEQUENCE [LARGE SCALE GENOMIC DNA]</scope>
    <source>
        <strain evidence="2">cv. Old Blush</strain>
    </source>
</reference>
<sequence length="68" mass="7168">MLLSITFCSTPPPVISITSSLCIDAIICVSPSTLPLIQLIICVSLSHLRLFSIPSPFKISMTSSTGSS</sequence>
<organism evidence="1 2">
    <name type="scientific">Rosa chinensis</name>
    <name type="common">China rose</name>
    <dbReference type="NCBI Taxonomy" id="74649"/>
    <lineage>
        <taxon>Eukaryota</taxon>
        <taxon>Viridiplantae</taxon>
        <taxon>Streptophyta</taxon>
        <taxon>Embryophyta</taxon>
        <taxon>Tracheophyta</taxon>
        <taxon>Spermatophyta</taxon>
        <taxon>Magnoliopsida</taxon>
        <taxon>eudicotyledons</taxon>
        <taxon>Gunneridae</taxon>
        <taxon>Pentapetalae</taxon>
        <taxon>rosids</taxon>
        <taxon>fabids</taxon>
        <taxon>Rosales</taxon>
        <taxon>Rosaceae</taxon>
        <taxon>Rosoideae</taxon>
        <taxon>Rosoideae incertae sedis</taxon>
        <taxon>Rosa</taxon>
    </lineage>
</organism>
<accession>A0A2P6PBN9</accession>
<dbReference type="EMBL" id="PDCK01000045">
    <property type="protein sequence ID" value="PRQ19354.1"/>
    <property type="molecule type" value="Genomic_DNA"/>
</dbReference>
<dbReference type="Proteomes" id="UP000238479">
    <property type="component" value="Chromosome 7"/>
</dbReference>
<dbReference type="AlphaFoldDB" id="A0A2P6PBN9"/>
<keyword evidence="2" id="KW-1185">Reference proteome</keyword>
<proteinExistence type="predicted"/>
<evidence type="ECO:0000313" key="1">
    <source>
        <dbReference type="EMBL" id="PRQ19354.1"/>
    </source>
</evidence>